<dbReference type="GO" id="GO:0047545">
    <property type="term" value="F:(S)-2-hydroxyglutarate dehydrogenase activity"/>
    <property type="evidence" value="ECO:0007669"/>
    <property type="project" value="TreeGrafter"/>
</dbReference>
<keyword evidence="2" id="KW-0285">Flavoprotein</keyword>
<dbReference type="Proteomes" id="UP000246085">
    <property type="component" value="Chromosome BRAD3257"/>
</dbReference>
<dbReference type="Pfam" id="PF01266">
    <property type="entry name" value="DAO"/>
    <property type="match status" value="1"/>
</dbReference>
<dbReference type="Gene3D" id="3.50.50.60">
    <property type="entry name" value="FAD/NAD(P)-binding domain"/>
    <property type="match status" value="1"/>
</dbReference>
<proteinExistence type="inferred from homology"/>
<evidence type="ECO:0000256" key="5">
    <source>
        <dbReference type="ARBA" id="ARBA00037941"/>
    </source>
</evidence>
<evidence type="ECO:0000256" key="4">
    <source>
        <dbReference type="ARBA" id="ARBA00023002"/>
    </source>
</evidence>
<dbReference type="KEGG" id="bvz:BRAD3257_1914"/>
<evidence type="ECO:0000256" key="2">
    <source>
        <dbReference type="ARBA" id="ARBA00022630"/>
    </source>
</evidence>
<evidence type="ECO:0000256" key="3">
    <source>
        <dbReference type="ARBA" id="ARBA00022827"/>
    </source>
</evidence>
<dbReference type="Gene3D" id="3.30.9.10">
    <property type="entry name" value="D-Amino Acid Oxidase, subunit A, domain 2"/>
    <property type="match status" value="1"/>
</dbReference>
<sequence length="367" mass="39358">MPDRVDAVVVGAGVVGIAIARELAMAGREVILLDGESHFGSWTSSRNSEVVHAGLYYAIGSNKADLCVKGKHLLYEYCRARNVPHRQSGKLVFATTQTQIAVLDELKSKGEAAGVDDLRLLSPGSVQALEPALTCAAALHSPSTGIVDSHALMLSMLGEAEERGAVFARNTLVERVAERGDGWDIWIRGEDDAVVSARVLVNAAGLGAQKVASVIEGFDAKYVPPLRLARGVYFAYDGRVPFSRPIYPVPEAGGLGLHLTLDMAGQARFGPDVEWIDEIDYDVDATRKPRFLAAARAIWPNIDPGRLHPAYAGIRPKISGRGEPAGDFVISSESEHRRRGLVNLFGIESPGLTASMAIARSVLEKLS</sequence>
<evidence type="ECO:0000313" key="7">
    <source>
        <dbReference type="EMBL" id="SPP93022.1"/>
    </source>
</evidence>
<name>A0A2U3PV44_9BRAD</name>
<evidence type="ECO:0000313" key="8">
    <source>
        <dbReference type="Proteomes" id="UP000246085"/>
    </source>
</evidence>
<keyword evidence="4" id="KW-0560">Oxidoreductase</keyword>
<dbReference type="PANTHER" id="PTHR43104">
    <property type="entry name" value="L-2-HYDROXYGLUTARATE DEHYDROGENASE, MITOCHONDRIAL"/>
    <property type="match status" value="1"/>
</dbReference>
<protein>
    <submittedName>
        <fullName evidence="7">FAD dependent oxidoreductase</fullName>
    </submittedName>
</protein>
<dbReference type="InterPro" id="IPR036188">
    <property type="entry name" value="FAD/NAD-bd_sf"/>
</dbReference>
<gene>
    <name evidence="7" type="ORF">BRAD3257_1914</name>
</gene>
<dbReference type="InterPro" id="IPR006076">
    <property type="entry name" value="FAD-dep_OxRdtase"/>
</dbReference>
<comment type="cofactor">
    <cofactor evidence="1">
        <name>FAD</name>
        <dbReference type="ChEBI" id="CHEBI:57692"/>
    </cofactor>
</comment>
<dbReference type="RefSeq" id="WP_122401510.1">
    <property type="nucleotide sequence ID" value="NZ_LS398110.1"/>
</dbReference>
<organism evidence="7 8">
    <name type="scientific">Bradyrhizobium vignae</name>
    <dbReference type="NCBI Taxonomy" id="1549949"/>
    <lineage>
        <taxon>Bacteria</taxon>
        <taxon>Pseudomonadati</taxon>
        <taxon>Pseudomonadota</taxon>
        <taxon>Alphaproteobacteria</taxon>
        <taxon>Hyphomicrobiales</taxon>
        <taxon>Nitrobacteraceae</taxon>
        <taxon>Bradyrhizobium</taxon>
    </lineage>
</organism>
<reference evidence="7 8" key="1">
    <citation type="submission" date="2018-03" db="EMBL/GenBank/DDBJ databases">
        <authorList>
            <person name="Gully D."/>
        </authorList>
    </citation>
    <scope>NUCLEOTIDE SEQUENCE [LARGE SCALE GENOMIC DNA]</scope>
    <source>
        <strain evidence="7">ORS3257</strain>
    </source>
</reference>
<evidence type="ECO:0000256" key="1">
    <source>
        <dbReference type="ARBA" id="ARBA00001974"/>
    </source>
</evidence>
<feature type="domain" description="FAD dependent oxidoreductase" evidence="6">
    <location>
        <begin position="6"/>
        <end position="362"/>
    </location>
</feature>
<keyword evidence="3" id="KW-0274">FAD</keyword>
<dbReference type="SUPFAM" id="SSF51905">
    <property type="entry name" value="FAD/NAD(P)-binding domain"/>
    <property type="match status" value="1"/>
</dbReference>
<dbReference type="AlphaFoldDB" id="A0A2U3PV44"/>
<evidence type="ECO:0000259" key="6">
    <source>
        <dbReference type="Pfam" id="PF01266"/>
    </source>
</evidence>
<accession>A0A2U3PV44</accession>
<comment type="similarity">
    <text evidence="5">Belongs to the L2HGDH family.</text>
</comment>
<dbReference type="PANTHER" id="PTHR43104:SF4">
    <property type="entry name" value="L-2-HYDROXYGLUTARATE DEHYDROGENASE, MITOCHONDRIAL"/>
    <property type="match status" value="1"/>
</dbReference>
<dbReference type="EMBL" id="LS398110">
    <property type="protein sequence ID" value="SPP93022.1"/>
    <property type="molecule type" value="Genomic_DNA"/>
</dbReference>